<comment type="similarity">
    <text evidence="1">Belongs to the AB hydrolase superfamily. Lipase family.</text>
</comment>
<keyword evidence="4" id="KW-0442">Lipid degradation</keyword>
<keyword evidence="6" id="KW-0325">Glycoprotein</keyword>
<name>T1JGJ3_STRMM</name>
<dbReference type="InterPro" id="IPR029058">
    <property type="entry name" value="AB_hydrolase_fold"/>
</dbReference>
<dbReference type="GO" id="GO:0016042">
    <property type="term" value="P:lipid catabolic process"/>
    <property type="evidence" value="ECO:0007669"/>
    <property type="project" value="UniProtKB-KW"/>
</dbReference>
<dbReference type="HOGENOM" id="CLU_010974_0_3_1"/>
<dbReference type="EnsemblMetazoa" id="SMAR012966-RA">
    <property type="protein sequence ID" value="SMAR012966-PA"/>
    <property type="gene ID" value="SMAR012966"/>
</dbReference>
<sequence length="368" mass="41237">MFFQIFLLLCSTLLIHCENLTELCYDIKQFKNVPNLARIYKLATSKAIQQIQSNGYPVEVHKISTNDGYRINIHRIPHRLTNDAAPVLILPGLGSSSTPYTMVPNGIVYTLANEGYDVWLGNFRCSFQDVSHIKYSQLQSKFWDFGMDEMALSDTPAMINHILQTTNQTKLSILSMSMSTATTTAMLAFKPELNNKVSRHVALAPVVYLHYIVDAIPYKFLKKLYDITGITDNIFSTLNKLGFYLVPFACSPFSFIPICKAIEICVIGYSPGSYGFCTAGLITSILRGTSLRTLLHFYQLITKKQLMQYDFGSEENLLRYGTDMPPIVDVSQITTPTSLIHSSNDPLASPLNVALLARKMKTAKVVLL</sequence>
<evidence type="ECO:0000256" key="4">
    <source>
        <dbReference type="ARBA" id="ARBA00022963"/>
    </source>
</evidence>
<dbReference type="OMA" id="YRINIHR"/>
<protein>
    <recommendedName>
        <fullName evidence="8">Partial AB-hydrolase lipase domain-containing protein</fullName>
    </recommendedName>
</protein>
<evidence type="ECO:0000256" key="2">
    <source>
        <dbReference type="ARBA" id="ARBA00022729"/>
    </source>
</evidence>
<evidence type="ECO:0000256" key="7">
    <source>
        <dbReference type="SAM" id="SignalP"/>
    </source>
</evidence>
<dbReference type="Proteomes" id="UP000014500">
    <property type="component" value="Unassembled WGS sequence"/>
</dbReference>
<feature type="signal peptide" evidence="7">
    <location>
        <begin position="1"/>
        <end position="17"/>
    </location>
</feature>
<evidence type="ECO:0000313" key="10">
    <source>
        <dbReference type="Proteomes" id="UP000014500"/>
    </source>
</evidence>
<evidence type="ECO:0000256" key="1">
    <source>
        <dbReference type="ARBA" id="ARBA00010701"/>
    </source>
</evidence>
<feature type="domain" description="Partial AB-hydrolase lipase" evidence="8">
    <location>
        <begin position="49"/>
        <end position="101"/>
    </location>
</feature>
<dbReference type="eggNOG" id="KOG2624">
    <property type="taxonomic scope" value="Eukaryota"/>
</dbReference>
<dbReference type="AlphaFoldDB" id="T1JGJ3"/>
<accession>T1JGJ3</accession>
<organism evidence="9 10">
    <name type="scientific">Strigamia maritima</name>
    <name type="common">European centipede</name>
    <name type="synonym">Geophilus maritimus</name>
    <dbReference type="NCBI Taxonomy" id="126957"/>
    <lineage>
        <taxon>Eukaryota</taxon>
        <taxon>Metazoa</taxon>
        <taxon>Ecdysozoa</taxon>
        <taxon>Arthropoda</taxon>
        <taxon>Myriapoda</taxon>
        <taxon>Chilopoda</taxon>
        <taxon>Pleurostigmophora</taxon>
        <taxon>Geophilomorpha</taxon>
        <taxon>Linotaeniidae</taxon>
        <taxon>Strigamia</taxon>
    </lineage>
</organism>
<dbReference type="STRING" id="126957.T1JGJ3"/>
<dbReference type="Gene3D" id="3.40.50.1820">
    <property type="entry name" value="alpha/beta hydrolase"/>
    <property type="match status" value="1"/>
</dbReference>
<evidence type="ECO:0000256" key="6">
    <source>
        <dbReference type="ARBA" id="ARBA00023180"/>
    </source>
</evidence>
<evidence type="ECO:0000259" key="8">
    <source>
        <dbReference type="Pfam" id="PF04083"/>
    </source>
</evidence>
<keyword evidence="10" id="KW-1185">Reference proteome</keyword>
<reference evidence="9" key="2">
    <citation type="submission" date="2015-02" db="UniProtKB">
        <authorList>
            <consortium name="EnsemblMetazoa"/>
        </authorList>
    </citation>
    <scope>IDENTIFICATION</scope>
</reference>
<dbReference type="PANTHER" id="PTHR11005">
    <property type="entry name" value="LYSOSOMAL ACID LIPASE-RELATED"/>
    <property type="match status" value="1"/>
</dbReference>
<evidence type="ECO:0000313" key="9">
    <source>
        <dbReference type="EnsemblMetazoa" id="SMAR012966-PA"/>
    </source>
</evidence>
<dbReference type="PhylomeDB" id="T1JGJ3"/>
<dbReference type="Pfam" id="PF04083">
    <property type="entry name" value="Abhydro_lipase"/>
    <property type="match status" value="1"/>
</dbReference>
<evidence type="ECO:0000256" key="3">
    <source>
        <dbReference type="ARBA" id="ARBA00022801"/>
    </source>
</evidence>
<keyword evidence="5" id="KW-0443">Lipid metabolism</keyword>
<dbReference type="EMBL" id="JH432204">
    <property type="status" value="NOT_ANNOTATED_CDS"/>
    <property type="molecule type" value="Genomic_DNA"/>
</dbReference>
<dbReference type="GO" id="GO:0016787">
    <property type="term" value="F:hydrolase activity"/>
    <property type="evidence" value="ECO:0007669"/>
    <property type="project" value="UniProtKB-KW"/>
</dbReference>
<evidence type="ECO:0000256" key="5">
    <source>
        <dbReference type="ARBA" id="ARBA00023098"/>
    </source>
</evidence>
<feature type="chain" id="PRO_5004579637" description="Partial AB-hydrolase lipase domain-containing protein" evidence="7">
    <location>
        <begin position="18"/>
        <end position="368"/>
    </location>
</feature>
<dbReference type="InterPro" id="IPR006693">
    <property type="entry name" value="AB_hydrolase_lipase"/>
</dbReference>
<proteinExistence type="inferred from homology"/>
<reference evidence="10" key="1">
    <citation type="submission" date="2011-05" db="EMBL/GenBank/DDBJ databases">
        <authorList>
            <person name="Richards S.R."/>
            <person name="Qu J."/>
            <person name="Jiang H."/>
            <person name="Jhangiani S.N."/>
            <person name="Agravi P."/>
            <person name="Goodspeed R."/>
            <person name="Gross S."/>
            <person name="Mandapat C."/>
            <person name="Jackson L."/>
            <person name="Mathew T."/>
            <person name="Pu L."/>
            <person name="Thornton R."/>
            <person name="Saada N."/>
            <person name="Wilczek-Boney K.B."/>
            <person name="Lee S."/>
            <person name="Kovar C."/>
            <person name="Wu Y."/>
            <person name="Scherer S.E."/>
            <person name="Worley K.C."/>
            <person name="Muzny D.M."/>
            <person name="Gibbs R."/>
        </authorList>
    </citation>
    <scope>NUCLEOTIDE SEQUENCE</scope>
    <source>
        <strain evidence="10">Brora</strain>
    </source>
</reference>
<dbReference type="FunFam" id="3.40.50.1820:FF:000057">
    <property type="entry name" value="Lipase"/>
    <property type="match status" value="1"/>
</dbReference>
<keyword evidence="2 7" id="KW-0732">Signal</keyword>
<dbReference type="SUPFAM" id="SSF53474">
    <property type="entry name" value="alpha/beta-Hydrolases"/>
    <property type="match status" value="1"/>
</dbReference>
<keyword evidence="3" id="KW-0378">Hydrolase</keyword>